<dbReference type="RefSeq" id="XP_040680269.1">
    <property type="nucleotide sequence ID" value="XM_040821700.1"/>
</dbReference>
<dbReference type="HOGENOM" id="CLU_008321_1_0_1"/>
<dbReference type="Pfam" id="PF04910">
    <property type="entry name" value="Tcf25"/>
    <property type="match status" value="1"/>
</dbReference>
<reference evidence="2 3" key="1">
    <citation type="journal article" date="2014" name="Proc. Natl. Acad. Sci. U.S.A.">
        <title>Trajectory and genomic determinants of fungal-pathogen speciation and host adaptation.</title>
        <authorList>
            <person name="Hu X."/>
            <person name="Xiao G."/>
            <person name="Zheng P."/>
            <person name="Shang Y."/>
            <person name="Su Y."/>
            <person name="Zhang X."/>
            <person name="Liu X."/>
            <person name="Zhan S."/>
            <person name="St Leger R.J."/>
            <person name="Wang C."/>
        </authorList>
    </citation>
    <scope>NUCLEOTIDE SEQUENCE [LARGE SCALE GENOMIC DNA]</scope>
    <source>
        <strain evidence="2 3">ARSEF 1941</strain>
    </source>
</reference>
<dbReference type="GeneID" id="63737356"/>
<dbReference type="GO" id="GO:1990116">
    <property type="term" value="P:ribosome-associated ubiquitin-dependent protein catabolic process"/>
    <property type="evidence" value="ECO:0007669"/>
    <property type="project" value="TreeGrafter"/>
</dbReference>
<comment type="caution">
    <text evidence="2">The sequence shown here is derived from an EMBL/GenBank/DDBJ whole genome shotgun (WGS) entry which is preliminary data.</text>
</comment>
<dbReference type="GO" id="GO:0072344">
    <property type="term" value="P:rescue of stalled ribosome"/>
    <property type="evidence" value="ECO:0007669"/>
    <property type="project" value="TreeGrafter"/>
</dbReference>
<feature type="compositionally biased region" description="Acidic residues" evidence="1">
    <location>
        <begin position="56"/>
        <end position="70"/>
    </location>
</feature>
<protein>
    <submittedName>
        <fullName evidence="2">Transcription factor 25</fullName>
    </submittedName>
</protein>
<dbReference type="InterPro" id="IPR006994">
    <property type="entry name" value="TCF25/Rqc1"/>
</dbReference>
<gene>
    <name evidence="2" type="ORF">MAM_02901</name>
</gene>
<dbReference type="EMBL" id="AZHE01000005">
    <property type="protein sequence ID" value="KHN99203.1"/>
    <property type="molecule type" value="Genomic_DNA"/>
</dbReference>
<keyword evidence="3" id="KW-1185">Reference proteome</keyword>
<organism evidence="2 3">
    <name type="scientific">Metarhizium album (strain ARSEF 1941)</name>
    <dbReference type="NCBI Taxonomy" id="1081103"/>
    <lineage>
        <taxon>Eukaryota</taxon>
        <taxon>Fungi</taxon>
        <taxon>Dikarya</taxon>
        <taxon>Ascomycota</taxon>
        <taxon>Pezizomycotina</taxon>
        <taxon>Sordariomycetes</taxon>
        <taxon>Hypocreomycetidae</taxon>
        <taxon>Hypocreales</taxon>
        <taxon>Clavicipitaceae</taxon>
        <taxon>Metarhizium</taxon>
    </lineage>
</organism>
<dbReference type="GO" id="GO:1990112">
    <property type="term" value="C:RQC complex"/>
    <property type="evidence" value="ECO:0007669"/>
    <property type="project" value="TreeGrafter"/>
</dbReference>
<proteinExistence type="predicted"/>
<dbReference type="OrthoDB" id="205993at2759"/>
<evidence type="ECO:0000256" key="1">
    <source>
        <dbReference type="SAM" id="MobiDB-lite"/>
    </source>
</evidence>
<evidence type="ECO:0000313" key="3">
    <source>
        <dbReference type="Proteomes" id="UP000030816"/>
    </source>
</evidence>
<feature type="region of interest" description="Disordered" evidence="1">
    <location>
        <begin position="1"/>
        <end position="158"/>
    </location>
</feature>
<feature type="compositionally biased region" description="Low complexity" evidence="1">
    <location>
        <begin position="1"/>
        <end position="22"/>
    </location>
</feature>
<dbReference type="Proteomes" id="UP000030816">
    <property type="component" value="Unassembled WGS sequence"/>
</dbReference>
<dbReference type="STRING" id="1081103.A0A0B2WYU0"/>
<accession>A0A0B2WYU0</accession>
<evidence type="ECO:0000313" key="2">
    <source>
        <dbReference type="EMBL" id="KHN99203.1"/>
    </source>
</evidence>
<dbReference type="PANTHER" id="PTHR22684">
    <property type="entry name" value="NULP1-RELATED"/>
    <property type="match status" value="1"/>
</dbReference>
<name>A0A0B2WYU0_METAS</name>
<dbReference type="AlphaFoldDB" id="A0A0B2WYU0"/>
<dbReference type="PANTHER" id="PTHR22684:SF0">
    <property type="entry name" value="RIBOSOME QUALITY CONTROL COMPLEX SUBUNIT TCF25"/>
    <property type="match status" value="1"/>
</dbReference>
<feature type="region of interest" description="Disordered" evidence="1">
    <location>
        <begin position="704"/>
        <end position="733"/>
    </location>
</feature>
<feature type="compositionally biased region" description="Basic residues" evidence="1">
    <location>
        <begin position="89"/>
        <end position="103"/>
    </location>
</feature>
<sequence length="733" mass="82699">MSSRQLRRLQQQKQLERAQQSSEGNCEAGEDVDEPAEAAPKPRPNLFAALGSEQTEHDDDGDDDDDDEDNGVPLTEPLPTAEPAPSAAKRSKKKKKKKKKTGKTKPAGTNQEANKNAKEDEHEDEDEIDKAIKQLKLGAANTNPGSGKDEPASASMEPRKRMNGLLSVNPHRLRAVNEMRNLFGRDVIESAIAEEQQEQQRSRRRQQTPREVDLETYLREPPGAKKLPEISLRRNVFVQGKDHWPRQSAGGLNMKAIGKSDDGLSTEYAYFYDENYDSLQHVFWAIVQMGDPMRMVHFLKEAPYHVSTLLQVSNVAKQDQNMALAAELCERALFTFGRVTTSAFRQDMEHGRARFDFGRPENRQFWLAGFQYVRSLIRKGTFRTALEWAKLLYSLDPQDPYAMRHYIHLLALRAYDPEWLIEFTEQMALAANHADIVYLRQSLVLAKLQMDDEPGAREILQHGIKTVPWLYCALFQELNLDAPPSIWGIKAQSHSQKFWVTLYIHQTKDLWNNAQATALLRQVAKDLGRVDVASLPLQDAVVDRGVTRLAYLEGHTALLAVAPRRFLDAQPNYEFDPLPPPWEQNIFTAQSTRLPWGRERGRHQGEEAEEEGQGHLADLVARMHNLVARQGVAPGVEEAVARRVGMMGVLNNAADGDDDDDDDDEVRALRAADDEELQRDIEAHMNWGNGQGVLGTLMQMLGVGRRAHDEGGDEEDEGHEEAPLGQEWEEGGR</sequence>